<reference evidence="2 3" key="1">
    <citation type="journal article" date="2007" name="Science">
        <title>The Chlamydomonas genome reveals the evolution of key animal and plant functions.</title>
        <authorList>
            <person name="Merchant S.S."/>
            <person name="Prochnik S.E."/>
            <person name="Vallon O."/>
            <person name="Harris E.H."/>
            <person name="Karpowicz S.J."/>
            <person name="Witman G.B."/>
            <person name="Terry A."/>
            <person name="Salamov A."/>
            <person name="Fritz-Laylin L.K."/>
            <person name="Marechal-Drouard L."/>
            <person name="Marshall W.F."/>
            <person name="Qu L.H."/>
            <person name="Nelson D.R."/>
            <person name="Sanderfoot A.A."/>
            <person name="Spalding M.H."/>
            <person name="Kapitonov V.V."/>
            <person name="Ren Q."/>
            <person name="Ferris P."/>
            <person name="Lindquist E."/>
            <person name="Shapiro H."/>
            <person name="Lucas S.M."/>
            <person name="Grimwood J."/>
            <person name="Schmutz J."/>
            <person name="Cardol P."/>
            <person name="Cerutti H."/>
            <person name="Chanfreau G."/>
            <person name="Chen C.L."/>
            <person name="Cognat V."/>
            <person name="Croft M.T."/>
            <person name="Dent R."/>
            <person name="Dutcher S."/>
            <person name="Fernandez E."/>
            <person name="Fukuzawa H."/>
            <person name="Gonzalez-Ballester D."/>
            <person name="Gonzalez-Halphen D."/>
            <person name="Hallmann A."/>
            <person name="Hanikenne M."/>
            <person name="Hippler M."/>
            <person name="Inwood W."/>
            <person name="Jabbari K."/>
            <person name="Kalanon M."/>
            <person name="Kuras R."/>
            <person name="Lefebvre P.A."/>
            <person name="Lemaire S.D."/>
            <person name="Lobanov A.V."/>
            <person name="Lohr M."/>
            <person name="Manuell A."/>
            <person name="Meier I."/>
            <person name="Mets L."/>
            <person name="Mittag M."/>
            <person name="Mittelmeier T."/>
            <person name="Moroney J.V."/>
            <person name="Moseley J."/>
            <person name="Napoli C."/>
            <person name="Nedelcu A.M."/>
            <person name="Niyogi K."/>
            <person name="Novoselov S.V."/>
            <person name="Paulsen I.T."/>
            <person name="Pazour G."/>
            <person name="Purton S."/>
            <person name="Ral J.P."/>
            <person name="Riano-Pachon D.M."/>
            <person name="Riekhof W."/>
            <person name="Rymarquis L."/>
            <person name="Schroda M."/>
            <person name="Stern D."/>
            <person name="Umen J."/>
            <person name="Willows R."/>
            <person name="Wilson N."/>
            <person name="Zimmer S.L."/>
            <person name="Allmer J."/>
            <person name="Balk J."/>
            <person name="Bisova K."/>
            <person name="Chen C.J."/>
            <person name="Elias M."/>
            <person name="Gendler K."/>
            <person name="Hauser C."/>
            <person name="Lamb M.R."/>
            <person name="Ledford H."/>
            <person name="Long J.C."/>
            <person name="Minagawa J."/>
            <person name="Page M.D."/>
            <person name="Pan J."/>
            <person name="Pootakham W."/>
            <person name="Roje S."/>
            <person name="Rose A."/>
            <person name="Stahlberg E."/>
            <person name="Terauchi A.M."/>
            <person name="Yang P."/>
            <person name="Ball S."/>
            <person name="Bowler C."/>
            <person name="Dieckmann C.L."/>
            <person name="Gladyshev V.N."/>
            <person name="Green P."/>
            <person name="Jorgensen R."/>
            <person name="Mayfield S."/>
            <person name="Mueller-Roeber B."/>
            <person name="Rajamani S."/>
            <person name="Sayre R.T."/>
            <person name="Brokstein P."/>
            <person name="Dubchak I."/>
            <person name="Goodstein D."/>
            <person name="Hornick L."/>
            <person name="Huang Y.W."/>
            <person name="Jhaveri J."/>
            <person name="Luo Y."/>
            <person name="Martinez D."/>
            <person name="Ngau W.C."/>
            <person name="Otillar B."/>
            <person name="Poliakov A."/>
            <person name="Porter A."/>
            <person name="Szajkowski L."/>
            <person name="Werner G."/>
            <person name="Zhou K."/>
            <person name="Grigoriev I.V."/>
            <person name="Rokhsar D.S."/>
            <person name="Grossman A.R."/>
        </authorList>
    </citation>
    <scope>NUCLEOTIDE SEQUENCE [LARGE SCALE GENOMIC DNA]</scope>
    <source>
        <strain evidence="3">CC-503</strain>
    </source>
</reference>
<dbReference type="OMA" id="FRNRVWW"/>
<dbReference type="GO" id="GO:0080142">
    <property type="term" value="P:regulation of salicylic acid biosynthetic process"/>
    <property type="evidence" value="ECO:0000318"/>
    <property type="project" value="GO_Central"/>
</dbReference>
<evidence type="ECO:0000313" key="3">
    <source>
        <dbReference type="Proteomes" id="UP000006906"/>
    </source>
</evidence>
<feature type="compositionally biased region" description="Low complexity" evidence="1">
    <location>
        <begin position="677"/>
        <end position="689"/>
    </location>
</feature>
<name>A0A2K3DND3_CHLRE</name>
<organism evidence="2 3">
    <name type="scientific">Chlamydomonas reinhardtii</name>
    <name type="common">Chlamydomonas smithii</name>
    <dbReference type="NCBI Taxonomy" id="3055"/>
    <lineage>
        <taxon>Eukaryota</taxon>
        <taxon>Viridiplantae</taxon>
        <taxon>Chlorophyta</taxon>
        <taxon>core chlorophytes</taxon>
        <taxon>Chlorophyceae</taxon>
        <taxon>CS clade</taxon>
        <taxon>Chlamydomonadales</taxon>
        <taxon>Chlamydomonadaceae</taxon>
        <taxon>Chlamydomonas</taxon>
    </lineage>
</organism>
<sequence length="887" mass="90947">MAEAPIPFPADLRTVRPSVDAYLSSKLRQFGGILARQVNPGLNGDQIRHAIDHAMAYMMQQDAAAAPQRSLRLVIRHDCQSTGCGDTNCILCQYNPSRLCTRNVKQKYLIDDHLKAKCSAPLRVELVDDQGNCHTEGLPQGVQLEMHVLNGEKYKELCPDNTLLSIGAIKNCIISHHTKALLRREGMSDDQLRVYLPLERGAATLSDLSLTTSSEALLSGKAPTFRLLVWAVEPNGEPVPYVTYVVSESFVVATKRVKHAIKSDIPSVGDHISKLLHIGKATVDKLMDLRAAFQEEGFDVKLPDALVRVEKVGQFRTLVEMSEANNDLKNKLRHVLKLSPEKWDEVCQHALSAVVPDFRNRVWWWTPLRLGLLYQCKNGAIVMENPIGIVRIGASPDGSNAVVSLQSLSPADFNAVPKLKQQALQNWYMSNHPNWAIYDAPTDDGTGGPPGGLPVGTAPPASMPPPMPVGPGGPGMAPGPGMPGGPGGSPLMAQMGGAPGMVPAGMAPGPAGGMPVMAGAPGMAPGFGGAEMYGGGAMQYGAPDGSAMQYVPAAAGMGGGMGIPGMPMQGQHRASNSSPFALMQGGAPAPQQQQQPQGVPGVPASGSTGNLSAQTMPQQQQGPPNATGGPGGPQALPGHVLQGGPTASGGSVGSAGRSAFAVDMMMHNIADAFPKFPGQAPQQQAAAPGQQPPGGAGAPQQGPADGNPGTSAGGAPMGGAPGAPHGTGGHHAQGPGSLMYPGGVGSLGIPSLEMLKTEELMDRGMSSLFGGGGGGGLTGNDTFRSTDWLQQLHGGAGASGAGPQGLAGVNSYTMIDVGPGAGASAGGALIGGDGGGAPGQGPQSGGPQGQGQAQGMPAGLDHERRLSLKLNSMSLDLDKVIAEHTGS</sequence>
<dbReference type="AlphaFoldDB" id="A0A2K3DND3"/>
<feature type="compositionally biased region" description="Low complexity" evidence="1">
    <location>
        <begin position="617"/>
        <end position="627"/>
    </location>
</feature>
<accession>A0A2K3DND3</accession>
<dbReference type="KEGG" id="cre:CHLRE_06g270750v5"/>
<dbReference type="PANTHER" id="PTHR31713">
    <property type="entry name" value="OS02G0177800 PROTEIN"/>
    <property type="match status" value="1"/>
</dbReference>
<dbReference type="GO" id="GO:0003700">
    <property type="term" value="F:DNA-binding transcription factor activity"/>
    <property type="evidence" value="ECO:0000318"/>
    <property type="project" value="GO_Central"/>
</dbReference>
<dbReference type="RefSeq" id="XP_042923643.1">
    <property type="nucleotide sequence ID" value="XM_043062937.1"/>
</dbReference>
<feature type="region of interest" description="Disordered" evidence="1">
    <location>
        <begin position="442"/>
        <end position="477"/>
    </location>
</feature>
<dbReference type="PANTHER" id="PTHR31713:SF96">
    <property type="entry name" value="OS02G0562300 PROTEIN"/>
    <property type="match status" value="1"/>
</dbReference>
<gene>
    <name evidence="2" type="ORF">CHLRE_06g270750v5</name>
</gene>
<feature type="compositionally biased region" description="Low complexity" evidence="1">
    <location>
        <begin position="698"/>
        <end position="710"/>
    </location>
</feature>
<dbReference type="OrthoDB" id="512636at2759"/>
<feature type="compositionally biased region" description="Gly residues" evidence="1">
    <location>
        <begin position="445"/>
        <end position="454"/>
    </location>
</feature>
<feature type="region of interest" description="Disordered" evidence="1">
    <location>
        <begin position="564"/>
        <end position="654"/>
    </location>
</feature>
<dbReference type="GO" id="GO:0005516">
    <property type="term" value="F:calmodulin binding"/>
    <property type="evidence" value="ECO:0007669"/>
    <property type="project" value="InterPro"/>
</dbReference>
<dbReference type="PaxDb" id="3055-EDP08200"/>
<dbReference type="InParanoid" id="A0A2K3DND3"/>
<dbReference type="GeneID" id="5721846"/>
<proteinExistence type="predicted"/>
<protein>
    <submittedName>
        <fullName evidence="2">Uncharacterized protein</fullName>
    </submittedName>
</protein>
<evidence type="ECO:0000313" key="2">
    <source>
        <dbReference type="EMBL" id="PNW82028.1"/>
    </source>
</evidence>
<dbReference type="STRING" id="3055.A0A2K3DND3"/>
<dbReference type="InterPro" id="IPR012416">
    <property type="entry name" value="CBP60"/>
</dbReference>
<dbReference type="EMBL" id="CM008967">
    <property type="protein sequence ID" value="PNW82028.1"/>
    <property type="molecule type" value="Genomic_DNA"/>
</dbReference>
<evidence type="ECO:0000256" key="1">
    <source>
        <dbReference type="SAM" id="MobiDB-lite"/>
    </source>
</evidence>
<feature type="compositionally biased region" description="Gly residues" evidence="1">
    <location>
        <begin position="829"/>
        <end position="849"/>
    </location>
</feature>
<feature type="compositionally biased region" description="Low complexity" evidence="1">
    <location>
        <begin position="850"/>
        <end position="859"/>
    </location>
</feature>
<dbReference type="Gramene" id="PNW82028">
    <property type="protein sequence ID" value="PNW82028"/>
    <property type="gene ID" value="CHLRE_06g270750v5"/>
</dbReference>
<feature type="compositionally biased region" description="Low complexity" evidence="1">
    <location>
        <begin position="584"/>
        <end position="607"/>
    </location>
</feature>
<feature type="region of interest" description="Disordered" evidence="1">
    <location>
        <begin position="829"/>
        <end position="862"/>
    </location>
</feature>
<dbReference type="GO" id="GO:0043565">
    <property type="term" value="F:sequence-specific DNA binding"/>
    <property type="evidence" value="ECO:0000318"/>
    <property type="project" value="GO_Central"/>
</dbReference>
<feature type="compositionally biased region" description="Gly residues" evidence="1">
    <location>
        <begin position="711"/>
        <end position="731"/>
    </location>
</feature>
<dbReference type="ExpressionAtlas" id="A0A2K3DND3">
    <property type="expression patterns" value="baseline and differential"/>
</dbReference>
<keyword evidence="3" id="KW-1185">Reference proteome</keyword>
<dbReference type="Proteomes" id="UP000006906">
    <property type="component" value="Chromosome 6"/>
</dbReference>
<feature type="region of interest" description="Disordered" evidence="1">
    <location>
        <begin position="673"/>
        <end position="739"/>
    </location>
</feature>
<dbReference type="GO" id="GO:0005634">
    <property type="term" value="C:nucleus"/>
    <property type="evidence" value="ECO:0000318"/>
    <property type="project" value="GO_Central"/>
</dbReference>
<feature type="compositionally biased region" description="Pro residues" evidence="1">
    <location>
        <begin position="461"/>
        <end position="471"/>
    </location>
</feature>